<evidence type="ECO:0000259" key="2">
    <source>
        <dbReference type="Pfam" id="PF13739"/>
    </source>
</evidence>
<accession>A0A4R3Z955</accession>
<sequence length="224" mass="26161">MKSYLKSFSLFLICFLLLFSLQNVYAICPVQLIVKKEYHFESPGTSTTVTIPEIKGIEDSKVAKEVNQLIQDSVDDYLQQVKEYDQSYNQMNDSQVKKWLIDINYQTYYADCNFISFSINSTQINASSYLQKTFLNIDLKTGKLLTVEDFIGKDYQKIIKDEVQRQAKDDEKNQQFIYFNDAIENLEITKQQPFYINKDKQVVVVFNEFDIAPGYMGMPEFIIP</sequence>
<dbReference type="AlphaFoldDB" id="A0A4R3Z955"/>
<dbReference type="Pfam" id="PF13739">
    <property type="entry name" value="PdaC"/>
    <property type="match status" value="1"/>
</dbReference>
<reference evidence="3 4" key="1">
    <citation type="submission" date="2019-03" db="EMBL/GenBank/DDBJ databases">
        <title>Genomic Encyclopedia of Type Strains, Phase IV (KMG-IV): sequencing the most valuable type-strain genomes for metagenomic binning, comparative biology and taxonomic classification.</title>
        <authorList>
            <person name="Goeker M."/>
        </authorList>
    </citation>
    <scope>NUCLEOTIDE SEQUENCE [LARGE SCALE GENOMIC DNA]</scope>
    <source>
        <strain evidence="3 4">DSM 29487</strain>
    </source>
</reference>
<dbReference type="InterPro" id="IPR025303">
    <property type="entry name" value="PdaC"/>
</dbReference>
<dbReference type="Gene3D" id="3.30.565.40">
    <property type="entry name" value="Fervidobacterium nodosum Rt17-B1 like"/>
    <property type="match status" value="1"/>
</dbReference>
<dbReference type="InterPro" id="IPR021729">
    <property type="entry name" value="DUF3298"/>
</dbReference>
<dbReference type="Proteomes" id="UP000295515">
    <property type="component" value="Unassembled WGS sequence"/>
</dbReference>
<dbReference type="RefSeq" id="WP_066450696.1">
    <property type="nucleotide sequence ID" value="NZ_JANKBF010000008.1"/>
</dbReference>
<evidence type="ECO:0000259" key="1">
    <source>
        <dbReference type="Pfam" id="PF11738"/>
    </source>
</evidence>
<protein>
    <submittedName>
        <fullName evidence="3">Uncharacterized protein DUF4163</fullName>
    </submittedName>
</protein>
<dbReference type="GeneID" id="98914920"/>
<dbReference type="Gene3D" id="3.90.640.20">
    <property type="entry name" value="Heat-shock cognate protein, ATPase"/>
    <property type="match status" value="1"/>
</dbReference>
<evidence type="ECO:0000313" key="3">
    <source>
        <dbReference type="EMBL" id="TCW00993.1"/>
    </source>
</evidence>
<evidence type="ECO:0000313" key="4">
    <source>
        <dbReference type="Proteomes" id="UP000295515"/>
    </source>
</evidence>
<comment type="caution">
    <text evidence="3">The sequence shown here is derived from an EMBL/GenBank/DDBJ whole genome shotgun (WGS) entry which is preliminary data.</text>
</comment>
<feature type="domain" description="Deacetylase PdaC" evidence="2">
    <location>
        <begin position="45"/>
        <end position="123"/>
    </location>
</feature>
<organism evidence="3 4">
    <name type="scientific">Longibaculum muris</name>
    <dbReference type="NCBI Taxonomy" id="1796628"/>
    <lineage>
        <taxon>Bacteria</taxon>
        <taxon>Bacillati</taxon>
        <taxon>Bacillota</taxon>
        <taxon>Erysipelotrichia</taxon>
        <taxon>Erysipelotrichales</taxon>
        <taxon>Coprobacillaceae</taxon>
        <taxon>Longibaculum</taxon>
    </lineage>
</organism>
<dbReference type="EMBL" id="SMCQ01000005">
    <property type="protein sequence ID" value="TCW00993.1"/>
    <property type="molecule type" value="Genomic_DNA"/>
</dbReference>
<dbReference type="InterPro" id="IPR037126">
    <property type="entry name" value="PdaC/RsiV-like_sf"/>
</dbReference>
<keyword evidence="4" id="KW-1185">Reference proteome</keyword>
<gene>
    <name evidence="3" type="ORF">EDD60_10597</name>
</gene>
<dbReference type="Pfam" id="PF11738">
    <property type="entry name" value="DUF3298"/>
    <property type="match status" value="1"/>
</dbReference>
<name>A0A4R3Z955_9FIRM</name>
<proteinExistence type="predicted"/>
<feature type="domain" description="DUF3298" evidence="1">
    <location>
        <begin position="149"/>
        <end position="224"/>
    </location>
</feature>